<evidence type="ECO:0000256" key="5">
    <source>
        <dbReference type="PROSITE-ProRule" id="PRU00533"/>
    </source>
</evidence>
<accession>A8LJI1</accession>
<keyword evidence="4 5" id="KW-0071">Autoinducer synthesis</keyword>
<dbReference type="KEGG" id="dsh:Dshi_2851"/>
<dbReference type="GO" id="GO:0061579">
    <property type="term" value="F:N-acyl homoserine lactone synthase activity"/>
    <property type="evidence" value="ECO:0007669"/>
    <property type="project" value="UniProtKB-UniRule"/>
</dbReference>
<dbReference type="EC" id="2.3.1.184" evidence="6"/>
<dbReference type="RefSeq" id="WP_012179512.1">
    <property type="nucleotide sequence ID" value="NC_009952.1"/>
</dbReference>
<dbReference type="PRINTS" id="PR01549">
    <property type="entry name" value="AUTOINDCRSYN"/>
</dbReference>
<dbReference type="SUPFAM" id="SSF55729">
    <property type="entry name" value="Acyl-CoA N-acyltransferases (Nat)"/>
    <property type="match status" value="1"/>
</dbReference>
<dbReference type="Gene3D" id="3.40.630.30">
    <property type="match status" value="1"/>
</dbReference>
<dbReference type="EMBL" id="CP000830">
    <property type="protein sequence ID" value="ABV94584.1"/>
    <property type="molecule type" value="Genomic_DNA"/>
</dbReference>
<dbReference type="GO" id="GO:0009372">
    <property type="term" value="P:quorum sensing"/>
    <property type="evidence" value="ECO:0007669"/>
    <property type="project" value="UniProtKB-UniRule"/>
</dbReference>
<dbReference type="OrthoDB" id="6169313at2"/>
<evidence type="ECO:0000256" key="6">
    <source>
        <dbReference type="RuleBase" id="RU361135"/>
    </source>
</evidence>
<proteinExistence type="inferred from homology"/>
<sequence>MIRFVYADQLDTYPRLRDSMFRDRAEQFKTRLQWDVTVDADGFERDAYDAENPIYVIYELPDGTHGGSMRILPTTGPTMINDHFLHLTDGVAIQSPFIWECTRFCLSPKADGRVAGALMLAGAEFGLSSGLSHSVGVFDARMTLVYRRLGWIPEILGQEGEGRSAVAVGLWSMDADLRERLSARSGISREVSAHWYERAFGPSLAA</sequence>
<evidence type="ECO:0000256" key="1">
    <source>
        <dbReference type="ARBA" id="ARBA00022654"/>
    </source>
</evidence>
<dbReference type="InterPro" id="IPR016181">
    <property type="entry name" value="Acyl_CoA_acyltransferase"/>
</dbReference>
<evidence type="ECO:0000256" key="2">
    <source>
        <dbReference type="ARBA" id="ARBA00022679"/>
    </source>
</evidence>
<dbReference type="eggNOG" id="COG3916">
    <property type="taxonomic scope" value="Bacteria"/>
</dbReference>
<dbReference type="PROSITE" id="PS51187">
    <property type="entry name" value="AUTOINDUCER_SYNTH_2"/>
    <property type="match status" value="1"/>
</dbReference>
<dbReference type="STRING" id="398580.Dshi_2851"/>
<name>A8LJI1_DINSH</name>
<dbReference type="PANTHER" id="PTHR39322">
    <property type="entry name" value="ACYL-HOMOSERINE-LACTONE SYNTHASE"/>
    <property type="match status" value="1"/>
</dbReference>
<comment type="catalytic activity">
    <reaction evidence="6">
        <text>a fatty acyl-[ACP] + S-adenosyl-L-methionine = an N-acyl-L-homoserine lactone + S-methyl-5'-thioadenosine + holo-[ACP] + H(+)</text>
        <dbReference type="Rhea" id="RHEA:10096"/>
        <dbReference type="Rhea" id="RHEA-COMP:9685"/>
        <dbReference type="Rhea" id="RHEA-COMP:14125"/>
        <dbReference type="ChEBI" id="CHEBI:15378"/>
        <dbReference type="ChEBI" id="CHEBI:17509"/>
        <dbReference type="ChEBI" id="CHEBI:55474"/>
        <dbReference type="ChEBI" id="CHEBI:59789"/>
        <dbReference type="ChEBI" id="CHEBI:64479"/>
        <dbReference type="ChEBI" id="CHEBI:138651"/>
        <dbReference type="EC" id="2.3.1.184"/>
    </reaction>
</comment>
<gene>
    <name evidence="7" type="ordered locus">Dshi_2851</name>
</gene>
<evidence type="ECO:0000313" key="7">
    <source>
        <dbReference type="EMBL" id="ABV94584.1"/>
    </source>
</evidence>
<dbReference type="Proteomes" id="UP000006833">
    <property type="component" value="Chromosome"/>
</dbReference>
<keyword evidence="2 6" id="KW-0808">Transferase</keyword>
<dbReference type="PANTHER" id="PTHR39322:SF1">
    <property type="entry name" value="ISOVALERYL-HOMOSERINE LACTONE SYNTHASE"/>
    <property type="match status" value="1"/>
</dbReference>
<keyword evidence="3 6" id="KW-0949">S-adenosyl-L-methionine</keyword>
<keyword evidence="1 5" id="KW-0673">Quorum sensing</keyword>
<dbReference type="Pfam" id="PF00765">
    <property type="entry name" value="Autoind_synth"/>
    <property type="match status" value="1"/>
</dbReference>
<dbReference type="GO" id="GO:0007165">
    <property type="term" value="P:signal transduction"/>
    <property type="evidence" value="ECO:0007669"/>
    <property type="project" value="TreeGrafter"/>
</dbReference>
<reference evidence="8" key="1">
    <citation type="journal article" date="2010" name="ISME J.">
        <title>The complete genome sequence of the algal symbiont Dinoroseobacter shibae: a hitchhiker's guide to life in the sea.</title>
        <authorList>
            <person name="Wagner-Dobler I."/>
            <person name="Ballhausen B."/>
            <person name="Berger M."/>
            <person name="Brinkhoff T."/>
            <person name="Buchholz I."/>
            <person name="Bunk B."/>
            <person name="Cypionka H."/>
            <person name="Daniel R."/>
            <person name="Drepper T."/>
            <person name="Gerdts G."/>
            <person name="Hahnke S."/>
            <person name="Han C."/>
            <person name="Jahn D."/>
            <person name="Kalhoefer D."/>
            <person name="Kiss H."/>
            <person name="Klenk H.P."/>
            <person name="Kyrpides N."/>
            <person name="Liebl W."/>
            <person name="Liesegang H."/>
            <person name="Meincke L."/>
            <person name="Pati A."/>
            <person name="Petersen J."/>
            <person name="Piekarski T."/>
            <person name="Pommerenke C."/>
            <person name="Pradella S."/>
            <person name="Pukall R."/>
            <person name="Rabus R."/>
            <person name="Stackebrandt E."/>
            <person name="Thole S."/>
            <person name="Thompson L."/>
            <person name="Tielen P."/>
            <person name="Tomasch J."/>
            <person name="von Jan M."/>
            <person name="Wanphrut N."/>
            <person name="Wichels A."/>
            <person name="Zech H."/>
            <person name="Simon M."/>
        </authorList>
    </citation>
    <scope>NUCLEOTIDE SEQUENCE [LARGE SCALE GENOMIC DNA]</scope>
    <source>
        <strain evidence="8">DSM 16493 / NCIMB 14021 / DFL 12</strain>
    </source>
</reference>
<dbReference type="AlphaFoldDB" id="A8LJI1"/>
<evidence type="ECO:0000256" key="3">
    <source>
        <dbReference type="ARBA" id="ARBA00022691"/>
    </source>
</evidence>
<dbReference type="HOGENOM" id="CLU_085711_4_0_5"/>
<organism evidence="7 8">
    <name type="scientific">Dinoroseobacter shibae (strain DSM 16493 / NCIMB 14021 / DFL 12)</name>
    <dbReference type="NCBI Taxonomy" id="398580"/>
    <lineage>
        <taxon>Bacteria</taxon>
        <taxon>Pseudomonadati</taxon>
        <taxon>Pseudomonadota</taxon>
        <taxon>Alphaproteobacteria</taxon>
        <taxon>Rhodobacterales</taxon>
        <taxon>Roseobacteraceae</taxon>
        <taxon>Dinoroseobacter</taxon>
    </lineage>
</organism>
<evidence type="ECO:0000313" key="8">
    <source>
        <dbReference type="Proteomes" id="UP000006833"/>
    </source>
</evidence>
<evidence type="ECO:0000256" key="4">
    <source>
        <dbReference type="ARBA" id="ARBA00022929"/>
    </source>
</evidence>
<dbReference type="InterPro" id="IPR001690">
    <property type="entry name" value="Autoind_synthase"/>
</dbReference>
<comment type="similarity">
    <text evidence="5 6">Belongs to the autoinducer synthase family.</text>
</comment>
<protein>
    <recommendedName>
        <fullName evidence="6">Acyl-homoserine-lactone synthase</fullName>
        <ecNumber evidence="6">2.3.1.184</ecNumber>
    </recommendedName>
    <alternativeName>
        <fullName evidence="6">Autoinducer synthesis protein</fullName>
    </alternativeName>
</protein>
<keyword evidence="8" id="KW-1185">Reference proteome</keyword>